<proteinExistence type="predicted"/>
<evidence type="ECO:0000313" key="2">
    <source>
        <dbReference type="EMBL" id="OUM38518.1"/>
    </source>
</evidence>
<dbReference type="AlphaFoldDB" id="A0A1Y3LK44"/>
<sequence>MTQLVDTRTRLIEVIKEHQLEFGLKKLPIGKLAERAEISRQSFNRFYCDLKPYSEGQSIAELLADDPDASRNFLAQRDRESDQLRNDIEDLKKRHAKELEQAVSQHVTSLMNNDILAFEANEMSALLASQTQHNEMLTKKLTALELRQTRLQMNEAESQLASQGASKSPKNFLTFEPDLEKANSAYKESQSFDEYEDLKEKAIDEAIDAIIKLPDPSKIELIIYMDRFLYPFSDFCESIPAKINKLTVCLRLPVFSQAEVGIALSRLSKMDSISIHMPHSTSEAITAANRKFRYRDVPEEEFTHADKARPPMITWGVDEVRVFKVK</sequence>
<accession>A0A1Y3LK44</accession>
<organism evidence="2 3">
    <name type="scientific">Pseudomonas putida</name>
    <name type="common">Arthrobacter siderocapsulatus</name>
    <dbReference type="NCBI Taxonomy" id="303"/>
    <lineage>
        <taxon>Bacteria</taxon>
        <taxon>Pseudomonadati</taxon>
        <taxon>Pseudomonadota</taxon>
        <taxon>Gammaproteobacteria</taxon>
        <taxon>Pseudomonadales</taxon>
        <taxon>Pseudomonadaceae</taxon>
        <taxon>Pseudomonas</taxon>
    </lineage>
</organism>
<protein>
    <submittedName>
        <fullName evidence="2">Uncharacterized protein</fullName>
    </submittedName>
</protein>
<evidence type="ECO:0000313" key="3">
    <source>
        <dbReference type="Proteomes" id="UP000196082"/>
    </source>
</evidence>
<gene>
    <name evidence="2" type="ORF">B8W72_01665</name>
</gene>
<dbReference type="Proteomes" id="UP000196082">
    <property type="component" value="Unassembled WGS sequence"/>
</dbReference>
<name>A0A1Y3LK44_PSEPU</name>
<keyword evidence="1" id="KW-0175">Coiled coil</keyword>
<evidence type="ECO:0000256" key="1">
    <source>
        <dbReference type="SAM" id="Coils"/>
    </source>
</evidence>
<dbReference type="EMBL" id="NFSB01000045">
    <property type="protein sequence ID" value="OUM38518.1"/>
    <property type="molecule type" value="Genomic_DNA"/>
</dbReference>
<feature type="coiled-coil region" evidence="1">
    <location>
        <begin position="74"/>
        <end position="105"/>
    </location>
</feature>
<comment type="caution">
    <text evidence="2">The sequence shown here is derived from an EMBL/GenBank/DDBJ whole genome shotgun (WGS) entry which is preliminary data.</text>
</comment>
<dbReference type="RefSeq" id="WP_086974364.1">
    <property type="nucleotide sequence ID" value="NZ_NFSB01000045.1"/>
</dbReference>
<reference evidence="2 3" key="1">
    <citation type="submission" date="2017-05" db="EMBL/GenBank/DDBJ databases">
        <title>Whole genome sequence of Pseudomonas putida isolate 1312 commercialized as a biostimulant.</title>
        <authorList>
            <person name="Crovadore J."/>
            <person name="Blanc P."/>
            <person name="Chablais R."/>
            <person name="Cochard B."/>
            <person name="Grizard D."/>
            <person name="Lefort F."/>
        </authorList>
    </citation>
    <scope>NUCLEOTIDE SEQUENCE [LARGE SCALE GENOMIC DNA]</scope>
    <source>
        <strain evidence="2 3">1312</strain>
    </source>
</reference>